<feature type="compositionally biased region" description="Basic and acidic residues" evidence="1">
    <location>
        <begin position="404"/>
        <end position="414"/>
    </location>
</feature>
<evidence type="ECO:0000313" key="2">
    <source>
        <dbReference type="EMBL" id="PWI73935.1"/>
    </source>
</evidence>
<feature type="compositionally biased region" description="Low complexity" evidence="1">
    <location>
        <begin position="308"/>
        <end position="328"/>
    </location>
</feature>
<dbReference type="AlphaFoldDB" id="A0A2U3EHC6"/>
<feature type="region of interest" description="Disordered" evidence="1">
    <location>
        <begin position="1"/>
        <end position="48"/>
    </location>
</feature>
<sequence>MVPPAPGVFPLGIQPRAGQNPPDGQTARRRRLKEERTGTSPAGVEVRAGRYPGMPGTWLALHRRVGWPALPPIFHPPPLVGFAGVGARRLALATGNRRLAPGVVGRSALRRQGGERVWRVLKGAQASQGSARDQLPMGRGPPGPVGRVVGGGRAGVPDGHLMERTALGALESPGAQLALGMAGSTAHLRCGGFWGPSIHIRASTTSSRIIVLVSTRHSLSALLRRARRRHLRYLKRDARGRHRCPMKAAFSIQLCLRSNLIAWILNAVWHRRTSFIPLGPSIEQSSIQPKTASSQLERKRLALAPSAAADEAAVRSSTRPSPSIPSDSCQNGPLLQYSVPSGHLIGFLLAGMPPGLRTATRSRHGDIPRRQGESVTTGLAVGCPPSRQGEIKCLSLTGVCRDADDPRGPSDMHAHAHSGTQATYQ</sequence>
<comment type="caution">
    <text evidence="2">The sequence shown here is derived from an EMBL/GenBank/DDBJ whole genome shotgun (WGS) entry which is preliminary data.</text>
</comment>
<dbReference type="Proteomes" id="UP000245956">
    <property type="component" value="Unassembled WGS sequence"/>
</dbReference>
<protein>
    <submittedName>
        <fullName evidence="2">Uncharacterized protein</fullName>
    </submittedName>
</protein>
<gene>
    <name evidence="2" type="ORF">PCL_09211</name>
</gene>
<accession>A0A2U3EHC6</accession>
<feature type="region of interest" description="Disordered" evidence="1">
    <location>
        <begin position="308"/>
        <end position="329"/>
    </location>
</feature>
<dbReference type="EMBL" id="LCWV01000004">
    <property type="protein sequence ID" value="PWI73935.1"/>
    <property type="molecule type" value="Genomic_DNA"/>
</dbReference>
<feature type="region of interest" description="Disordered" evidence="1">
    <location>
        <begin position="404"/>
        <end position="425"/>
    </location>
</feature>
<proteinExistence type="predicted"/>
<evidence type="ECO:0000313" key="3">
    <source>
        <dbReference type="Proteomes" id="UP000245956"/>
    </source>
</evidence>
<reference evidence="2 3" key="1">
    <citation type="journal article" date="2016" name="Front. Microbiol.">
        <title>Genome and transcriptome sequences reveal the specific parasitism of the nematophagous Purpureocillium lilacinum 36-1.</title>
        <authorList>
            <person name="Xie J."/>
            <person name="Li S."/>
            <person name="Mo C."/>
            <person name="Xiao X."/>
            <person name="Peng D."/>
            <person name="Wang G."/>
            <person name="Xiao Y."/>
        </authorList>
    </citation>
    <scope>NUCLEOTIDE SEQUENCE [LARGE SCALE GENOMIC DNA]</scope>
    <source>
        <strain evidence="2 3">36-1</strain>
    </source>
</reference>
<name>A0A2U3EHC6_PURLI</name>
<organism evidence="2 3">
    <name type="scientific">Purpureocillium lilacinum</name>
    <name type="common">Paecilomyces lilacinus</name>
    <dbReference type="NCBI Taxonomy" id="33203"/>
    <lineage>
        <taxon>Eukaryota</taxon>
        <taxon>Fungi</taxon>
        <taxon>Dikarya</taxon>
        <taxon>Ascomycota</taxon>
        <taxon>Pezizomycotina</taxon>
        <taxon>Sordariomycetes</taxon>
        <taxon>Hypocreomycetidae</taxon>
        <taxon>Hypocreales</taxon>
        <taxon>Ophiocordycipitaceae</taxon>
        <taxon>Purpureocillium</taxon>
    </lineage>
</organism>
<evidence type="ECO:0000256" key="1">
    <source>
        <dbReference type="SAM" id="MobiDB-lite"/>
    </source>
</evidence>